<name>A0AAW0M4S6_QUESU</name>
<proteinExistence type="predicted"/>
<accession>A0AAW0M4S6</accession>
<dbReference type="Gene3D" id="3.80.10.10">
    <property type="entry name" value="Ribonuclease Inhibitor"/>
    <property type="match status" value="1"/>
</dbReference>
<organism evidence="1">
    <name type="scientific">Quercus suber</name>
    <name type="common">Cork oak</name>
    <dbReference type="NCBI Taxonomy" id="58331"/>
    <lineage>
        <taxon>Eukaryota</taxon>
        <taxon>Viridiplantae</taxon>
        <taxon>Streptophyta</taxon>
        <taxon>Embryophyta</taxon>
        <taxon>Tracheophyta</taxon>
        <taxon>Spermatophyta</taxon>
        <taxon>Magnoliopsida</taxon>
        <taxon>eudicotyledons</taxon>
        <taxon>Gunneridae</taxon>
        <taxon>Pentapetalae</taxon>
        <taxon>rosids</taxon>
        <taxon>fabids</taxon>
        <taxon>Fagales</taxon>
        <taxon>Fagaceae</taxon>
        <taxon>Quercus</taxon>
    </lineage>
</organism>
<dbReference type="AlphaFoldDB" id="A0AAW0M4S6"/>
<reference evidence="1" key="2">
    <citation type="journal article" date="2018" name="Sci. Data">
        <title>The draft genome sequence of cork oak.</title>
        <authorList>
            <person name="Ramos A.M."/>
            <person name="Usie A."/>
            <person name="Barbosa P."/>
            <person name="Barros P.M."/>
            <person name="Capote T."/>
            <person name="Chaves I."/>
            <person name="Simoes F."/>
            <person name="Abreu I."/>
            <person name="Carrasquinho I."/>
            <person name="Faro C."/>
            <person name="Guimaraes J.B."/>
            <person name="Mendonca D."/>
            <person name="Nobrega F."/>
            <person name="Rodrigues L."/>
            <person name="Saibo N.J.M."/>
            <person name="Varela M.C."/>
            <person name="Egas C."/>
            <person name="Matos J."/>
            <person name="Miguel C.M."/>
            <person name="Oliveira M.M."/>
            <person name="Ricardo C.P."/>
            <person name="Goncalves S."/>
        </authorList>
    </citation>
    <scope>NUCLEOTIDE SEQUENCE [LARGE SCALE GENOMIC DNA]</scope>
    <source>
        <strain evidence="1">HL8</strain>
    </source>
</reference>
<reference evidence="1" key="1">
    <citation type="submission" date="2017-12" db="EMBL/GenBank/DDBJ databases">
        <authorList>
            <person name="Barbosa P."/>
            <person name="Usie A."/>
            <person name="Ramos A.M."/>
        </authorList>
    </citation>
    <scope>NUCLEOTIDE SEQUENCE</scope>
    <source>
        <strain evidence="1">HL8</strain>
        <tissue evidence="1">Leaves</tissue>
    </source>
</reference>
<comment type="caution">
    <text evidence="1">The sequence shown here is derived from an EMBL/GenBank/DDBJ whole genome shotgun (WGS) entry which is preliminary data.</text>
</comment>
<sequence>MERLALLSSIGYLTGLHELTISLKNVKDVPSNISDLQILGGSLCMIVKNFQKPWIPLVASLNLERLHIFYSNITTLPEIAIIFP</sequence>
<dbReference type="InterPro" id="IPR032675">
    <property type="entry name" value="LRR_dom_sf"/>
</dbReference>
<dbReference type="EMBL" id="PKMF04000021">
    <property type="protein sequence ID" value="KAK7858176.1"/>
    <property type="molecule type" value="Genomic_DNA"/>
</dbReference>
<reference evidence="1" key="3">
    <citation type="submission" date="2023-07" db="EMBL/GenBank/DDBJ databases">
        <title>An improved reference 1 genome and first organelle genomes of Quercus suber.</title>
        <authorList>
            <consortium name="Genosuber Consortium"/>
            <person name="Usie A."/>
            <person name="Serra O."/>
            <person name="Barros P."/>
        </authorList>
    </citation>
    <scope>NUCLEOTIDE SEQUENCE</scope>
    <source>
        <strain evidence="1">HL8</strain>
        <tissue evidence="1">Leaves</tissue>
    </source>
</reference>
<gene>
    <name evidence="1" type="ORF">CFP56_013815</name>
</gene>
<evidence type="ECO:0000313" key="1">
    <source>
        <dbReference type="EMBL" id="KAK7858176.1"/>
    </source>
</evidence>
<protein>
    <submittedName>
        <fullName evidence="1">Uncharacterized protein</fullName>
    </submittedName>
</protein>